<name>A0ACC8EQR7_9PEZI</name>
<dbReference type="EMBL" id="KV748249">
    <property type="protein sequence ID" value="OCK88095.1"/>
    <property type="molecule type" value="Genomic_DNA"/>
</dbReference>
<sequence>MSTPENKSYLAAGISAFSPWGSRATTPRQSGFEGDELPPEASLGSQRGGDHTINRTHRQSLRNYPRDCPLLAVQWFHAIDIPKRKPLPSGRVPPPSDKPASAPKKWLQFSPGDSRAIEAAFQKLADEAEAAELRQFKGQNILGNDGLDALEEPDVDSKSKIGRTKVPVNEDFLFDVDIEERELAPAYWPGPVYEVRRGTWFYQDSSTLRPCDENLATQLEEGYLKIKPWRLAQQEKRSVSQPRSRPTSLRAGEDLRKAVSQSISNPITPKSSFENLKVNTATSSGGDAAVDYSASISPPQDQLRTHRLFGAHMNSVVTYQNATTAWILTDDFLSRMSSTVYQRFAGGGHFAGVKVARGYADLSKKAEEKDEDRPETSGSTSNNEEDDAVEAKVDRTSRMPRKPKKDDDEKVQSPLEIQRKTLERHIPTLVASLHPEDPEQQEEEIRKRDEKEIRDDYREQTSEEQGREIEHLLLTTHGIGQQLGIRIESINFIHDVNTMRKTMKAVYANSTDLQALNSEVDKQTKNCRIQVLPICWRHKLDFPKQSLRHNRKEQDLGDLDFEDQEYPTLDDITIEGVPAVRNLITDLALDILLYQSPAYKEHISRIVLEECNRIYRLFKERNPSFHGKVSFVGHSLGSAIMFDILCRQEDETKEKPRGKHRRATDDGLKLDFEVEDFYALGSPIGLFQMLKGHTITGRSLTHFVPSEKPGTRLDDPFLSPSGQDNTSTNHIEIATSSPKCKQIYNIFHPTDPISYRIEPLISSAMSSLKPQPLPYTKKGIFGAPVGQGLTGIGVRVGQSVSGLWSSLSSGIASSILNRSLGITGDDATKLGTNPTQQFRGPTSVGAGTNISGGVVSGSAVGPDIATITEERRRRLGEEPITAGDIGEHPPTLLDSELQTLYSGFQQRRESQEAEGDKDLREKAEWLELEKKGRKLKREESKVRALNSNGRVDYSIQEGAFDISLIASIASHLSYWSDEDVSHFITSQLLARHRVFKRTEGAHDIRI</sequence>
<dbReference type="Proteomes" id="UP000250078">
    <property type="component" value="Unassembled WGS sequence"/>
</dbReference>
<accession>A0ACC8EQR7</accession>
<organism evidence="1 2">
    <name type="scientific">Cenococcum geophilum 1.58</name>
    <dbReference type="NCBI Taxonomy" id="794803"/>
    <lineage>
        <taxon>Eukaryota</taxon>
        <taxon>Fungi</taxon>
        <taxon>Dikarya</taxon>
        <taxon>Ascomycota</taxon>
        <taxon>Pezizomycotina</taxon>
        <taxon>Dothideomycetes</taxon>
        <taxon>Pleosporomycetidae</taxon>
        <taxon>Gloniales</taxon>
        <taxon>Gloniaceae</taxon>
        <taxon>Cenococcum</taxon>
    </lineage>
</organism>
<reference evidence="1 2" key="1">
    <citation type="journal article" date="2016" name="Nat. Commun.">
        <title>Ectomycorrhizal ecology is imprinted in the genome of the dominant symbiotic fungus Cenococcum geophilum.</title>
        <authorList>
            <consortium name="DOE Joint Genome Institute"/>
            <person name="Peter M."/>
            <person name="Kohler A."/>
            <person name="Ohm R.A."/>
            <person name="Kuo A."/>
            <person name="Krutzmann J."/>
            <person name="Morin E."/>
            <person name="Arend M."/>
            <person name="Barry K.W."/>
            <person name="Binder M."/>
            <person name="Choi C."/>
            <person name="Clum A."/>
            <person name="Copeland A."/>
            <person name="Grisel N."/>
            <person name="Haridas S."/>
            <person name="Kipfer T."/>
            <person name="LaButti K."/>
            <person name="Lindquist E."/>
            <person name="Lipzen A."/>
            <person name="Maire R."/>
            <person name="Meier B."/>
            <person name="Mihaltcheva S."/>
            <person name="Molinier V."/>
            <person name="Murat C."/>
            <person name="Poggeler S."/>
            <person name="Quandt C.A."/>
            <person name="Sperisen C."/>
            <person name="Tritt A."/>
            <person name="Tisserant E."/>
            <person name="Crous P.W."/>
            <person name="Henrissat B."/>
            <person name="Nehls U."/>
            <person name="Egli S."/>
            <person name="Spatafora J.W."/>
            <person name="Grigoriev I.V."/>
            <person name="Martin F.M."/>
        </authorList>
    </citation>
    <scope>NUCLEOTIDE SEQUENCE [LARGE SCALE GENOMIC DNA]</scope>
    <source>
        <strain evidence="1 2">1.58</strain>
    </source>
</reference>
<evidence type="ECO:0000313" key="1">
    <source>
        <dbReference type="EMBL" id="OCK88095.1"/>
    </source>
</evidence>
<gene>
    <name evidence="1" type="ORF">K441DRAFT_647332</name>
</gene>
<protein>
    <submittedName>
        <fullName evidence="1">DDHD-domain-containing protein</fullName>
    </submittedName>
</protein>
<evidence type="ECO:0000313" key="2">
    <source>
        <dbReference type="Proteomes" id="UP000250078"/>
    </source>
</evidence>
<proteinExistence type="predicted"/>
<keyword evidence="2" id="KW-1185">Reference proteome</keyword>